<feature type="transmembrane region" description="Helical" evidence="7">
    <location>
        <begin position="281"/>
        <end position="303"/>
    </location>
</feature>
<feature type="transmembrane region" description="Helical" evidence="7">
    <location>
        <begin position="366"/>
        <end position="389"/>
    </location>
</feature>
<dbReference type="PANTHER" id="PTHR23513">
    <property type="entry name" value="INTEGRAL MEMBRANE EFFLUX PROTEIN-RELATED"/>
    <property type="match status" value="1"/>
</dbReference>
<keyword evidence="10" id="KW-1185">Reference proteome</keyword>
<evidence type="ECO:0000259" key="8">
    <source>
        <dbReference type="PROSITE" id="PS50850"/>
    </source>
</evidence>
<gene>
    <name evidence="9" type="ORF">Krac_3533</name>
</gene>
<dbReference type="CDD" id="cd06173">
    <property type="entry name" value="MFS_MefA_like"/>
    <property type="match status" value="1"/>
</dbReference>
<feature type="transmembrane region" description="Helical" evidence="7">
    <location>
        <begin position="57"/>
        <end position="82"/>
    </location>
</feature>
<evidence type="ECO:0000256" key="3">
    <source>
        <dbReference type="ARBA" id="ARBA00022692"/>
    </source>
</evidence>
<feature type="region of interest" description="Disordered" evidence="6">
    <location>
        <begin position="1"/>
        <end position="20"/>
    </location>
</feature>
<dbReference type="InterPro" id="IPR020846">
    <property type="entry name" value="MFS_dom"/>
</dbReference>
<feature type="domain" description="Major facilitator superfamily (MFS) profile" evidence="8">
    <location>
        <begin position="56"/>
        <end position="455"/>
    </location>
</feature>
<dbReference type="Pfam" id="PF07690">
    <property type="entry name" value="MFS_1"/>
    <property type="match status" value="1"/>
</dbReference>
<evidence type="ECO:0000256" key="7">
    <source>
        <dbReference type="SAM" id="Phobius"/>
    </source>
</evidence>
<accession>D6U1Q1</accession>
<evidence type="ECO:0000313" key="9">
    <source>
        <dbReference type="EMBL" id="EFH82695.1"/>
    </source>
</evidence>
<dbReference type="eggNOG" id="COG2271">
    <property type="taxonomic scope" value="Bacteria"/>
</dbReference>
<dbReference type="EMBL" id="ADVG01000004">
    <property type="protein sequence ID" value="EFH82695.1"/>
    <property type="molecule type" value="Genomic_DNA"/>
</dbReference>
<comment type="subcellular location">
    <subcellularLocation>
        <location evidence="1">Cell membrane</location>
        <topology evidence="1">Multi-pass membrane protein</topology>
    </subcellularLocation>
</comment>
<dbReference type="InterPro" id="IPR011701">
    <property type="entry name" value="MFS"/>
</dbReference>
<dbReference type="InParanoid" id="D6U1Q1"/>
<evidence type="ECO:0000313" key="10">
    <source>
        <dbReference type="Proteomes" id="UP000004508"/>
    </source>
</evidence>
<feature type="transmembrane region" description="Helical" evidence="7">
    <location>
        <begin position="94"/>
        <end position="113"/>
    </location>
</feature>
<feature type="transmembrane region" description="Helical" evidence="7">
    <location>
        <begin position="401"/>
        <end position="424"/>
    </location>
</feature>
<feature type="transmembrane region" description="Helical" evidence="7">
    <location>
        <begin position="315"/>
        <end position="335"/>
    </location>
</feature>
<dbReference type="GO" id="GO:0022857">
    <property type="term" value="F:transmembrane transporter activity"/>
    <property type="evidence" value="ECO:0007669"/>
    <property type="project" value="InterPro"/>
</dbReference>
<dbReference type="SUPFAM" id="SSF103473">
    <property type="entry name" value="MFS general substrate transporter"/>
    <property type="match status" value="1"/>
</dbReference>
<feature type="transmembrane region" description="Helical" evidence="7">
    <location>
        <begin position="430"/>
        <end position="448"/>
    </location>
</feature>
<evidence type="ECO:0000256" key="2">
    <source>
        <dbReference type="ARBA" id="ARBA00022475"/>
    </source>
</evidence>
<dbReference type="InterPro" id="IPR036259">
    <property type="entry name" value="MFS_trans_sf"/>
</dbReference>
<evidence type="ECO:0000256" key="4">
    <source>
        <dbReference type="ARBA" id="ARBA00022989"/>
    </source>
</evidence>
<comment type="caution">
    <text evidence="9">The sequence shown here is derived from an EMBL/GenBank/DDBJ whole genome shotgun (WGS) entry which is preliminary data.</text>
</comment>
<dbReference type="PANTHER" id="PTHR23513:SF11">
    <property type="entry name" value="STAPHYLOFERRIN A TRANSPORTER"/>
    <property type="match status" value="1"/>
</dbReference>
<dbReference type="Gene3D" id="1.20.1250.20">
    <property type="entry name" value="MFS general substrate transporter like domains"/>
    <property type="match status" value="1"/>
</dbReference>
<keyword evidence="3 7" id="KW-0812">Transmembrane</keyword>
<dbReference type="AlphaFoldDB" id="D6U1Q1"/>
<name>D6U1Q1_KTERA</name>
<keyword evidence="4 7" id="KW-1133">Transmembrane helix</keyword>
<evidence type="ECO:0000256" key="5">
    <source>
        <dbReference type="ARBA" id="ARBA00023136"/>
    </source>
</evidence>
<evidence type="ECO:0000256" key="1">
    <source>
        <dbReference type="ARBA" id="ARBA00004651"/>
    </source>
</evidence>
<evidence type="ECO:0000256" key="6">
    <source>
        <dbReference type="SAM" id="MobiDB-lite"/>
    </source>
</evidence>
<dbReference type="InterPro" id="IPR022324">
    <property type="entry name" value="Bacilysin_exporter_BacE_put"/>
</dbReference>
<proteinExistence type="predicted"/>
<dbReference type="Proteomes" id="UP000004508">
    <property type="component" value="Unassembled WGS sequence"/>
</dbReference>
<dbReference type="GO" id="GO:0005886">
    <property type="term" value="C:plasma membrane"/>
    <property type="evidence" value="ECO:0007669"/>
    <property type="project" value="UniProtKB-SubCell"/>
</dbReference>
<dbReference type="PROSITE" id="PS50850">
    <property type="entry name" value="MFS"/>
    <property type="match status" value="1"/>
</dbReference>
<sequence length="456" mass="47140">MSTDMPPENETVSPSVAQPPTLLKQDGEVLAQAGSREPNAAQPVGGGMFHPFRVHNFTLLFGGQTISVLGDALYAVALPWLVLTTGGSAQELGLVLTAYGIPRAASMLVGGWLSDRLHPRRVMLMADAVRLLLMALLAALALGGHPTVFQFCAIAVPLGAFGGAFTPASMSILPDTLSNENLQAGNGLMMSSMQGANLIGSAFAGVVMAAFTAGAALAIDAATFLVSALSLALMRTPSRATSSTKEAGASRENPSASTQEQGTRISFWQYLRTSRLIQVTLLLFIVISLCSGGLVEVALPALIHSPMHGSASSYGVILAAWGAGALVGAIFAGMLGKRKHKGLIVFLGGLIVAAMIALLPIGGIPGAIVCMLIGGIANSGLTILLFTAVQLNIPSHLMGRVMGLLMFCSFGMYPFSVALAGVLSNQFGPAILFPFGGLFLALAMLFGMTQTALREI</sequence>
<dbReference type="PRINTS" id="PR01988">
    <property type="entry name" value="EXPORTERBACE"/>
</dbReference>
<feature type="transmembrane region" description="Helical" evidence="7">
    <location>
        <begin position="194"/>
        <end position="211"/>
    </location>
</feature>
<organism evidence="9 10">
    <name type="scientific">Ktedonobacter racemifer DSM 44963</name>
    <dbReference type="NCBI Taxonomy" id="485913"/>
    <lineage>
        <taxon>Bacteria</taxon>
        <taxon>Bacillati</taxon>
        <taxon>Chloroflexota</taxon>
        <taxon>Ktedonobacteria</taxon>
        <taxon>Ktedonobacterales</taxon>
        <taxon>Ktedonobacteraceae</taxon>
        <taxon>Ktedonobacter</taxon>
    </lineage>
</organism>
<keyword evidence="2" id="KW-1003">Cell membrane</keyword>
<protein>
    <submittedName>
        <fullName evidence="9">Major facilitator superfamily MFS_1</fullName>
    </submittedName>
</protein>
<dbReference type="STRING" id="485913.Krac_3533"/>
<feature type="transmembrane region" description="Helical" evidence="7">
    <location>
        <begin position="342"/>
        <end position="360"/>
    </location>
</feature>
<dbReference type="RefSeq" id="WP_007921018.1">
    <property type="nucleotide sequence ID" value="NZ_ADVG01000004.1"/>
</dbReference>
<reference evidence="9 10" key="1">
    <citation type="journal article" date="2011" name="Stand. Genomic Sci.">
        <title>Non-contiguous finished genome sequence and contextual data of the filamentous soil bacterium Ktedonobacter racemifer type strain (SOSP1-21).</title>
        <authorList>
            <person name="Chang Y.J."/>
            <person name="Land M."/>
            <person name="Hauser L."/>
            <person name="Chertkov O."/>
            <person name="Del Rio T.G."/>
            <person name="Nolan M."/>
            <person name="Copeland A."/>
            <person name="Tice H."/>
            <person name="Cheng J.F."/>
            <person name="Lucas S."/>
            <person name="Han C."/>
            <person name="Goodwin L."/>
            <person name="Pitluck S."/>
            <person name="Ivanova N."/>
            <person name="Ovchinikova G."/>
            <person name="Pati A."/>
            <person name="Chen A."/>
            <person name="Palaniappan K."/>
            <person name="Mavromatis K."/>
            <person name="Liolios K."/>
            <person name="Brettin T."/>
            <person name="Fiebig A."/>
            <person name="Rohde M."/>
            <person name="Abt B."/>
            <person name="Goker M."/>
            <person name="Detter J.C."/>
            <person name="Woyke T."/>
            <person name="Bristow J."/>
            <person name="Eisen J.A."/>
            <person name="Markowitz V."/>
            <person name="Hugenholtz P."/>
            <person name="Kyrpides N.C."/>
            <person name="Klenk H.P."/>
            <person name="Lapidus A."/>
        </authorList>
    </citation>
    <scope>NUCLEOTIDE SEQUENCE [LARGE SCALE GENOMIC DNA]</scope>
    <source>
        <strain evidence="10">DSM 44963</strain>
    </source>
</reference>
<keyword evidence="5 7" id="KW-0472">Membrane</keyword>